<comment type="caution">
    <text evidence="2">The sequence shown here is derived from an EMBL/GenBank/DDBJ whole genome shotgun (WGS) entry which is preliminary data.</text>
</comment>
<sequence length="120" mass="12572">MAVVPPSERGGLRIADRVVAKVAARAAREALRTGPEADRLPGGKRAAPQATVTVRNGSARVKLSLTLPYPSDLAAQCLAVRAHVASRVTELVGMEVPEVAVGVDRLHSPHLDSTAPGRVR</sequence>
<proteinExistence type="predicted"/>
<protein>
    <submittedName>
        <fullName evidence="2">Asp23/Gls24 family envelope stress response protein</fullName>
    </submittedName>
</protein>
<evidence type="ECO:0000313" key="3">
    <source>
        <dbReference type="Proteomes" id="UP001156389"/>
    </source>
</evidence>
<dbReference type="EMBL" id="JAJAGO010000016">
    <property type="protein sequence ID" value="MCT2593771.1"/>
    <property type="molecule type" value="Genomic_DNA"/>
</dbReference>
<accession>A0ABT2K1A6</accession>
<dbReference type="RefSeq" id="WP_260221073.1">
    <property type="nucleotide sequence ID" value="NZ_JAJAGO010000016.1"/>
</dbReference>
<evidence type="ECO:0000256" key="1">
    <source>
        <dbReference type="SAM" id="MobiDB-lite"/>
    </source>
</evidence>
<feature type="region of interest" description="Disordered" evidence="1">
    <location>
        <begin position="30"/>
        <end position="53"/>
    </location>
</feature>
<organism evidence="2 3">
    <name type="scientific">Streptomyces gossypii</name>
    <dbReference type="NCBI Taxonomy" id="2883101"/>
    <lineage>
        <taxon>Bacteria</taxon>
        <taxon>Bacillati</taxon>
        <taxon>Actinomycetota</taxon>
        <taxon>Actinomycetes</taxon>
        <taxon>Kitasatosporales</taxon>
        <taxon>Streptomycetaceae</taxon>
        <taxon>Streptomyces</taxon>
    </lineage>
</organism>
<feature type="compositionally biased region" description="Basic and acidic residues" evidence="1">
    <location>
        <begin position="30"/>
        <end position="41"/>
    </location>
</feature>
<evidence type="ECO:0000313" key="2">
    <source>
        <dbReference type="EMBL" id="MCT2593771.1"/>
    </source>
</evidence>
<name>A0ABT2K1A6_9ACTN</name>
<dbReference type="Proteomes" id="UP001156389">
    <property type="component" value="Unassembled WGS sequence"/>
</dbReference>
<reference evidence="2 3" key="1">
    <citation type="submission" date="2021-10" db="EMBL/GenBank/DDBJ databases">
        <title>Streptomyces gossypii sp. nov., isolated from soil collected from cotton field.</title>
        <authorList>
            <person name="Ge X."/>
            <person name="Chen X."/>
            <person name="Liu W."/>
        </authorList>
    </citation>
    <scope>NUCLEOTIDE SEQUENCE [LARGE SCALE GENOMIC DNA]</scope>
    <source>
        <strain evidence="2 3">N2-109</strain>
    </source>
</reference>
<gene>
    <name evidence="2" type="ORF">LHJ74_28355</name>
</gene>
<keyword evidence="3" id="KW-1185">Reference proteome</keyword>